<protein>
    <submittedName>
        <fullName evidence="3">Conserved secreted protein</fullName>
    </submittedName>
</protein>
<organism evidence="2 3">
    <name type="scientific">Steinernema glaseri</name>
    <dbReference type="NCBI Taxonomy" id="37863"/>
    <lineage>
        <taxon>Eukaryota</taxon>
        <taxon>Metazoa</taxon>
        <taxon>Ecdysozoa</taxon>
        <taxon>Nematoda</taxon>
        <taxon>Chromadorea</taxon>
        <taxon>Rhabditida</taxon>
        <taxon>Tylenchina</taxon>
        <taxon>Panagrolaimomorpha</taxon>
        <taxon>Strongyloidoidea</taxon>
        <taxon>Steinernematidae</taxon>
        <taxon>Steinernema</taxon>
    </lineage>
</organism>
<evidence type="ECO:0000256" key="1">
    <source>
        <dbReference type="SAM" id="SignalP"/>
    </source>
</evidence>
<dbReference type="AlphaFoldDB" id="A0A1I7YI46"/>
<feature type="chain" id="PRO_5009312178" evidence="1">
    <location>
        <begin position="22"/>
        <end position="102"/>
    </location>
</feature>
<evidence type="ECO:0000313" key="2">
    <source>
        <dbReference type="Proteomes" id="UP000095287"/>
    </source>
</evidence>
<keyword evidence="1" id="KW-0732">Signal</keyword>
<name>A0A1I7YI46_9BILA</name>
<dbReference type="WBParaSite" id="L893_g16655.t1">
    <property type="protein sequence ID" value="L893_g16655.t1"/>
    <property type="gene ID" value="L893_g16655"/>
</dbReference>
<feature type="signal peptide" evidence="1">
    <location>
        <begin position="1"/>
        <end position="21"/>
    </location>
</feature>
<reference evidence="3" key="1">
    <citation type="submission" date="2016-11" db="UniProtKB">
        <authorList>
            <consortium name="WormBaseParasite"/>
        </authorList>
    </citation>
    <scope>IDENTIFICATION</scope>
</reference>
<evidence type="ECO:0000313" key="3">
    <source>
        <dbReference type="WBParaSite" id="L893_g16655.t1"/>
    </source>
</evidence>
<accession>A0A1I7YI46</accession>
<keyword evidence="2" id="KW-1185">Reference proteome</keyword>
<sequence length="102" mass="11815">MNQLAALTLLFLLVLATLSEANVPTTDWTAINEELENVCEKPDKLASNIVQTKKRLACFHLKRHLRRQIRNMCCPTKDIVCKRHCYSRVIKQGKELPVPKWE</sequence>
<dbReference type="Proteomes" id="UP000095287">
    <property type="component" value="Unplaced"/>
</dbReference>
<proteinExistence type="predicted"/>